<sequence>MELIEAENQGSSKKRAPKACRRCRRQKIRCTGSRPCEACAKRKLTCHFDDHAQKILVTRGYINDLEKRVASFEQQSRGTTAATAAPDEQGTPDETLELDENDETEDDDPKSSSAVEHNQINLDQPDISYAQSLPRSQDNPQSLRSSPGASLMNPLALGFPSYFADTSGRPIYLGTSSNWSFGRRVLAMTHERVMRAPLPPDNLLFEGKSYDLGWDGKRNTSPESPSEAPALPSADFAMYLINAVKFHCGQLFHLFEEDKFMQQFSQFHENPNQVPSSLWFIQYLLILAFGKAFVVQSKKGRKPPGAELFVYAMKLMPDLAFYSADPIEAIQVLCCAALYLQCLDFRGAAYRIIGQALRTALENGMHTEMRSQQVDSDLSQRRRKVWWTVYILDRQMSSLMGVPMGIADESISAELPTFSGQPQRSTAMNIQINLSRVLAQILNTVYGAEGRLDKRFLTITKDALKSVANVTDQLNGSFEVLGNSSKTSISRLSAYLHLLYHQCIVLTTRPILYTFLESKLRQSNINLVELLQSGSVRTLLQMCIESAQQMITILSALQDHSLLESFLPFDLDAAFTSAIALLMAATVDPSLLKDCSPWLQRAHAVFDEMISRGNRVARMIKSELQQLENILNRLSSNEENQPVIFTRHPSLRGSLGFDDRHPRACATAQPSLVSIAPPPYTASSQPSSNDFPMDELTWQDGITAEQLLNFADSMDLTALDWLSAEAGQ</sequence>
<evidence type="ECO:0000256" key="6">
    <source>
        <dbReference type="SAM" id="MobiDB-lite"/>
    </source>
</evidence>
<organism evidence="8 9">
    <name type="scientific">Fonsecaea monophora</name>
    <dbReference type="NCBI Taxonomy" id="254056"/>
    <lineage>
        <taxon>Eukaryota</taxon>
        <taxon>Fungi</taxon>
        <taxon>Dikarya</taxon>
        <taxon>Ascomycota</taxon>
        <taxon>Pezizomycotina</taxon>
        <taxon>Eurotiomycetes</taxon>
        <taxon>Chaetothyriomycetidae</taxon>
        <taxon>Chaetothyriales</taxon>
        <taxon>Herpotrichiellaceae</taxon>
        <taxon>Fonsecaea</taxon>
    </lineage>
</organism>
<dbReference type="PROSITE" id="PS00463">
    <property type="entry name" value="ZN2_CY6_FUNGAL_1"/>
    <property type="match status" value="1"/>
</dbReference>
<evidence type="ECO:0000313" key="8">
    <source>
        <dbReference type="EMBL" id="OAG40862.1"/>
    </source>
</evidence>
<dbReference type="SMART" id="SM00066">
    <property type="entry name" value="GAL4"/>
    <property type="match status" value="1"/>
</dbReference>
<dbReference type="GeneID" id="34600107"/>
<dbReference type="GO" id="GO:0000981">
    <property type="term" value="F:DNA-binding transcription factor activity, RNA polymerase II-specific"/>
    <property type="evidence" value="ECO:0007669"/>
    <property type="project" value="InterPro"/>
</dbReference>
<feature type="region of interest" description="Disordered" evidence="6">
    <location>
        <begin position="130"/>
        <end position="149"/>
    </location>
</feature>
<feature type="region of interest" description="Disordered" evidence="6">
    <location>
        <begin position="72"/>
        <end position="122"/>
    </location>
</feature>
<dbReference type="SMART" id="SM00906">
    <property type="entry name" value="Fungal_trans"/>
    <property type="match status" value="1"/>
</dbReference>
<keyword evidence="1" id="KW-0479">Metal-binding</keyword>
<feature type="compositionally biased region" description="Polar residues" evidence="6">
    <location>
        <begin position="130"/>
        <end position="148"/>
    </location>
</feature>
<dbReference type="OrthoDB" id="3548654at2759"/>
<comment type="caution">
    <text evidence="8">The sequence shown here is derived from an EMBL/GenBank/DDBJ whole genome shotgun (WGS) entry which is preliminary data.</text>
</comment>
<dbReference type="GO" id="GO:0003677">
    <property type="term" value="F:DNA binding"/>
    <property type="evidence" value="ECO:0007669"/>
    <property type="project" value="UniProtKB-KW"/>
</dbReference>
<evidence type="ECO:0000256" key="5">
    <source>
        <dbReference type="ARBA" id="ARBA00023242"/>
    </source>
</evidence>
<evidence type="ECO:0000256" key="2">
    <source>
        <dbReference type="ARBA" id="ARBA00023015"/>
    </source>
</evidence>
<keyword evidence="2" id="KW-0805">Transcription regulation</keyword>
<keyword evidence="3" id="KW-0238">DNA-binding</keyword>
<dbReference type="Gene3D" id="4.10.240.10">
    <property type="entry name" value="Zn(2)-C6 fungal-type DNA-binding domain"/>
    <property type="match status" value="1"/>
</dbReference>
<dbReference type="Pfam" id="PF00172">
    <property type="entry name" value="Zn_clus"/>
    <property type="match status" value="1"/>
</dbReference>
<dbReference type="PANTHER" id="PTHR46910">
    <property type="entry name" value="TRANSCRIPTION FACTOR PDR1"/>
    <property type="match status" value="1"/>
</dbReference>
<dbReference type="AlphaFoldDB" id="A0A177FBQ7"/>
<dbReference type="InterPro" id="IPR036864">
    <property type="entry name" value="Zn2-C6_fun-type_DNA-bd_sf"/>
</dbReference>
<dbReference type="SUPFAM" id="SSF57701">
    <property type="entry name" value="Zn2/Cys6 DNA-binding domain"/>
    <property type="match status" value="1"/>
</dbReference>
<feature type="compositionally biased region" description="Polar residues" evidence="6">
    <location>
        <begin position="111"/>
        <end position="122"/>
    </location>
</feature>
<name>A0A177FBQ7_9EURO</name>
<dbReference type="PANTHER" id="PTHR46910:SF32">
    <property type="entry name" value="TRANSCRIPTION FACTOR DOMAIN-CONTAINING PROTEIN-RELATED"/>
    <property type="match status" value="1"/>
</dbReference>
<keyword evidence="5" id="KW-0539">Nucleus</keyword>
<dbReference type="InterPro" id="IPR001138">
    <property type="entry name" value="Zn2Cys6_DnaBD"/>
</dbReference>
<dbReference type="GO" id="GO:0008270">
    <property type="term" value="F:zinc ion binding"/>
    <property type="evidence" value="ECO:0007669"/>
    <property type="project" value="InterPro"/>
</dbReference>
<feature type="compositionally biased region" description="Acidic residues" evidence="6">
    <location>
        <begin position="90"/>
        <end position="108"/>
    </location>
</feature>
<evidence type="ECO:0000259" key="7">
    <source>
        <dbReference type="PROSITE" id="PS50048"/>
    </source>
</evidence>
<dbReference type="CDD" id="cd00067">
    <property type="entry name" value="GAL4"/>
    <property type="match status" value="1"/>
</dbReference>
<dbReference type="EMBL" id="LVKK01000029">
    <property type="protein sequence ID" value="OAG40862.1"/>
    <property type="molecule type" value="Genomic_DNA"/>
</dbReference>
<keyword evidence="4" id="KW-0804">Transcription</keyword>
<evidence type="ECO:0000256" key="1">
    <source>
        <dbReference type="ARBA" id="ARBA00022723"/>
    </source>
</evidence>
<dbReference type="Proteomes" id="UP000077002">
    <property type="component" value="Unassembled WGS sequence"/>
</dbReference>
<keyword evidence="9" id="KW-1185">Reference proteome</keyword>
<dbReference type="GO" id="GO:0006351">
    <property type="term" value="P:DNA-templated transcription"/>
    <property type="evidence" value="ECO:0007669"/>
    <property type="project" value="InterPro"/>
</dbReference>
<dbReference type="Pfam" id="PF04082">
    <property type="entry name" value="Fungal_trans"/>
    <property type="match status" value="1"/>
</dbReference>
<dbReference type="PROSITE" id="PS50048">
    <property type="entry name" value="ZN2_CY6_FUNGAL_2"/>
    <property type="match status" value="1"/>
</dbReference>
<dbReference type="CDD" id="cd12148">
    <property type="entry name" value="fungal_TF_MHR"/>
    <property type="match status" value="1"/>
</dbReference>
<evidence type="ECO:0000313" key="9">
    <source>
        <dbReference type="Proteomes" id="UP000077002"/>
    </source>
</evidence>
<feature type="domain" description="Zn(2)-C6 fungal-type" evidence="7">
    <location>
        <begin position="19"/>
        <end position="48"/>
    </location>
</feature>
<evidence type="ECO:0000256" key="4">
    <source>
        <dbReference type="ARBA" id="ARBA00023163"/>
    </source>
</evidence>
<reference evidence="8 9" key="1">
    <citation type="submission" date="2016-03" db="EMBL/GenBank/DDBJ databases">
        <title>Draft genome sequence of the Fonsecaea monophora CBS 269.37.</title>
        <authorList>
            <person name="Bombassaro A."/>
            <person name="Vinicius W.A."/>
            <person name="De Hoog S."/>
            <person name="Sun J."/>
            <person name="Souza E.M."/>
            <person name="Raittz R.T."/>
            <person name="Costa F."/>
            <person name="Leao A.C."/>
            <person name="Tadra-Sfeir M.Z."/>
            <person name="Baura V."/>
            <person name="Balsanelli E."/>
            <person name="Pedrosa F.O."/>
            <person name="Moreno L.F."/>
            <person name="Steffens M.B."/>
            <person name="Xi L."/>
            <person name="Bocca A.L."/>
            <person name="Felipe M.S."/>
            <person name="Teixeira M."/>
            <person name="Telles Filho F.Q."/>
            <person name="Azevedo C.M."/>
            <person name="Gomes R."/>
            <person name="Vicente V.A."/>
        </authorList>
    </citation>
    <scope>NUCLEOTIDE SEQUENCE [LARGE SCALE GENOMIC DNA]</scope>
    <source>
        <strain evidence="8 9">CBS 269.37</strain>
    </source>
</reference>
<gene>
    <name evidence="8" type="ORF">AYO21_04939</name>
</gene>
<protein>
    <recommendedName>
        <fullName evidence="7">Zn(2)-C6 fungal-type domain-containing protein</fullName>
    </recommendedName>
</protein>
<dbReference type="InterPro" id="IPR007219">
    <property type="entry name" value="XnlR_reg_dom"/>
</dbReference>
<feature type="compositionally biased region" description="Polar residues" evidence="6">
    <location>
        <begin position="72"/>
        <end position="82"/>
    </location>
</feature>
<dbReference type="RefSeq" id="XP_022512814.1">
    <property type="nucleotide sequence ID" value="XM_022654910.1"/>
</dbReference>
<evidence type="ECO:0000256" key="3">
    <source>
        <dbReference type="ARBA" id="ARBA00023125"/>
    </source>
</evidence>
<proteinExistence type="predicted"/>
<dbReference type="InterPro" id="IPR050987">
    <property type="entry name" value="AtrR-like"/>
</dbReference>
<accession>A0A177FBQ7</accession>